<gene>
    <name evidence="2" type="ORF">Rhe02_20780</name>
</gene>
<dbReference type="AlphaFoldDB" id="A0A8J3Q639"/>
<keyword evidence="3" id="KW-1185">Reference proteome</keyword>
<reference evidence="2" key="1">
    <citation type="submission" date="2021-01" db="EMBL/GenBank/DDBJ databases">
        <title>Whole genome shotgun sequence of Rhizocola hellebori NBRC 109834.</title>
        <authorList>
            <person name="Komaki H."/>
            <person name="Tamura T."/>
        </authorList>
    </citation>
    <scope>NUCLEOTIDE SEQUENCE</scope>
    <source>
        <strain evidence="2">NBRC 109834</strain>
    </source>
</reference>
<dbReference type="EMBL" id="BONY01000010">
    <property type="protein sequence ID" value="GIH04011.1"/>
    <property type="molecule type" value="Genomic_DNA"/>
</dbReference>
<evidence type="ECO:0000313" key="3">
    <source>
        <dbReference type="Proteomes" id="UP000612899"/>
    </source>
</evidence>
<keyword evidence="1" id="KW-0472">Membrane</keyword>
<sequence>MTSQLPEWMRNPQPGRTTLSWKIRQAWRRTPIWRFFSAINAWNPRRFRISQRFPTTWAILTWFFLVAVSLTIAFWAWITYGEIVY</sequence>
<evidence type="ECO:0000313" key="2">
    <source>
        <dbReference type="EMBL" id="GIH04011.1"/>
    </source>
</evidence>
<organism evidence="2 3">
    <name type="scientific">Rhizocola hellebori</name>
    <dbReference type="NCBI Taxonomy" id="1392758"/>
    <lineage>
        <taxon>Bacteria</taxon>
        <taxon>Bacillati</taxon>
        <taxon>Actinomycetota</taxon>
        <taxon>Actinomycetes</taxon>
        <taxon>Micromonosporales</taxon>
        <taxon>Micromonosporaceae</taxon>
        <taxon>Rhizocola</taxon>
    </lineage>
</organism>
<keyword evidence="1" id="KW-0812">Transmembrane</keyword>
<dbReference type="Proteomes" id="UP000612899">
    <property type="component" value="Unassembled WGS sequence"/>
</dbReference>
<dbReference type="RefSeq" id="WP_203907907.1">
    <property type="nucleotide sequence ID" value="NZ_BONY01000010.1"/>
</dbReference>
<name>A0A8J3Q639_9ACTN</name>
<feature type="transmembrane region" description="Helical" evidence="1">
    <location>
        <begin position="55"/>
        <end position="78"/>
    </location>
</feature>
<accession>A0A8J3Q639</accession>
<proteinExistence type="predicted"/>
<protein>
    <submittedName>
        <fullName evidence="2">Uncharacterized protein</fullName>
    </submittedName>
</protein>
<keyword evidence="1" id="KW-1133">Transmembrane helix</keyword>
<evidence type="ECO:0000256" key="1">
    <source>
        <dbReference type="SAM" id="Phobius"/>
    </source>
</evidence>
<comment type="caution">
    <text evidence="2">The sequence shown here is derived from an EMBL/GenBank/DDBJ whole genome shotgun (WGS) entry which is preliminary data.</text>
</comment>